<evidence type="ECO:0000313" key="3">
    <source>
        <dbReference type="Proteomes" id="UP000290649"/>
    </source>
</evidence>
<reference evidence="2 3" key="1">
    <citation type="journal article" date="2019" name="Int. J. Syst. Evol. Microbiol.">
        <title>Anaerobacillus alkaliphilus sp. nov., a novel alkaliphilic and moderately halophilic bacterium.</title>
        <authorList>
            <person name="Borsodi A.K."/>
            <person name="Aszalos J.M."/>
            <person name="Bihari P."/>
            <person name="Nagy I."/>
            <person name="Schumann P."/>
            <person name="Sproer C."/>
            <person name="Kovacs A.L."/>
            <person name="Boka K."/>
            <person name="Dobosy P."/>
            <person name="Ovari M."/>
            <person name="Szili-Kovacs T."/>
            <person name="Toth E."/>
        </authorList>
    </citation>
    <scope>NUCLEOTIDE SEQUENCE [LARGE SCALE GENOMIC DNA]</scope>
    <source>
        <strain evidence="2 3">B16-10</strain>
    </source>
</reference>
<protein>
    <submittedName>
        <fullName evidence="2">Accessory Sec system S-layer assembly protein</fullName>
    </submittedName>
</protein>
<dbReference type="OrthoDB" id="1907642at2"/>
<dbReference type="InterPro" id="IPR030911">
    <property type="entry name" value="Sec_acc_SLAP"/>
</dbReference>
<dbReference type="NCBIfam" id="TIGR04399">
    <property type="entry name" value="acc_Sec_SLAP"/>
    <property type="match status" value="1"/>
</dbReference>
<dbReference type="RefSeq" id="WP_129077190.1">
    <property type="nucleotide sequence ID" value="NZ_QOUX01000020.1"/>
</dbReference>
<proteinExistence type="predicted"/>
<name>A0A4Q0VWB0_9BACI</name>
<feature type="region of interest" description="Disordered" evidence="1">
    <location>
        <begin position="1"/>
        <end position="23"/>
    </location>
</feature>
<keyword evidence="3" id="KW-1185">Reference proteome</keyword>
<gene>
    <name evidence="2" type="ORF">DS745_05060</name>
</gene>
<comment type="caution">
    <text evidence="2">The sequence shown here is derived from an EMBL/GenBank/DDBJ whole genome shotgun (WGS) entry which is preliminary data.</text>
</comment>
<dbReference type="NCBIfam" id="TIGR04398">
    <property type="entry name" value="SLAP_DUP"/>
    <property type="match status" value="2"/>
</dbReference>
<feature type="compositionally biased region" description="Basic and acidic residues" evidence="1">
    <location>
        <begin position="1"/>
        <end position="17"/>
    </location>
</feature>
<evidence type="ECO:0000256" key="1">
    <source>
        <dbReference type="SAM" id="MobiDB-lite"/>
    </source>
</evidence>
<dbReference type="AlphaFoldDB" id="A0A4Q0VWB0"/>
<evidence type="ECO:0000313" key="2">
    <source>
        <dbReference type="EMBL" id="RXJ02954.1"/>
    </source>
</evidence>
<accession>A0A4Q0VWB0</accession>
<dbReference type="EMBL" id="QOUX01000020">
    <property type="protein sequence ID" value="RXJ02954.1"/>
    <property type="molecule type" value="Genomic_DNA"/>
</dbReference>
<sequence>MLPFFKKNDGEKPKLEGAESAVSSEDILSEEVMEASDETDVETELSLHPAWTLTKEDIYSFQFLNNECPPLKPNQLSLSGINIIQDGDDYRVTAFVRNSLEKAISLGDTTLVLLNENDKVLGRRVFQLAELGEIPARSSRPWNFYFTKKDLLSTNIPAEGWKLAFLLETPVPEKHTLDLEDSWEKALSSANKKQLKKIVEDLGAPKEGEVNFIGLQAKVATEGELQITLLIRNGSKKEVQLEELPLVVEDAAGDIVASGGFKLDNLKVKGNTTKPWTFIFPKEQVTKATPDFSRWKAYPPNK</sequence>
<organism evidence="2 3">
    <name type="scientific">Anaerobacillus alkaliphilus</name>
    <dbReference type="NCBI Taxonomy" id="1548597"/>
    <lineage>
        <taxon>Bacteria</taxon>
        <taxon>Bacillati</taxon>
        <taxon>Bacillota</taxon>
        <taxon>Bacilli</taxon>
        <taxon>Bacillales</taxon>
        <taxon>Bacillaceae</taxon>
        <taxon>Anaerobacillus</taxon>
    </lineage>
</organism>
<dbReference type="Proteomes" id="UP000290649">
    <property type="component" value="Unassembled WGS sequence"/>
</dbReference>
<dbReference type="InterPro" id="IPR030910">
    <property type="entry name" value="SLAP_dom"/>
</dbReference>